<dbReference type="Pfam" id="PF08327">
    <property type="entry name" value="AHSA1"/>
    <property type="match status" value="1"/>
</dbReference>
<protein>
    <submittedName>
        <fullName evidence="3">SRPBCC domain-containing protein</fullName>
    </submittedName>
</protein>
<evidence type="ECO:0000259" key="2">
    <source>
        <dbReference type="Pfam" id="PF08327"/>
    </source>
</evidence>
<dbReference type="CDD" id="cd07814">
    <property type="entry name" value="SRPBCC_CalC_Aha1-like"/>
    <property type="match status" value="1"/>
</dbReference>
<evidence type="ECO:0000313" key="3">
    <source>
        <dbReference type="EMBL" id="QTD49437.1"/>
    </source>
</evidence>
<dbReference type="Proteomes" id="UP000663929">
    <property type="component" value="Chromosome"/>
</dbReference>
<dbReference type="EMBL" id="CP071793">
    <property type="protein sequence ID" value="QTD49437.1"/>
    <property type="molecule type" value="Genomic_DNA"/>
</dbReference>
<accession>A0A8A4TIX0</accession>
<comment type="similarity">
    <text evidence="1">Belongs to the AHA1 family.</text>
</comment>
<keyword evidence="4" id="KW-1185">Reference proteome</keyword>
<dbReference type="InterPro" id="IPR013538">
    <property type="entry name" value="ASHA1/2-like_C"/>
</dbReference>
<dbReference type="Gene3D" id="3.30.530.20">
    <property type="match status" value="1"/>
</dbReference>
<dbReference type="SUPFAM" id="SSF55961">
    <property type="entry name" value="Bet v1-like"/>
    <property type="match status" value="1"/>
</dbReference>
<gene>
    <name evidence="3" type="ORF">J3U87_27950</name>
</gene>
<sequence>MQQGEDRPSVIRHATIELEVHFPSERGEVWNTLTNHMPRWIPKTYYSLPTSKRMVFERKIGGNVYEAGDHGSGLVWFQITAMIPDTHIAFKGYLFPAWGGPGVSFLTFDLSQTTSGCKLLLTDQAIGVITADTENTWRNGWKDLITNHLYPYLINFYNRVELK</sequence>
<name>A0A8A4TIX0_SULCO</name>
<reference evidence="3" key="1">
    <citation type="submission" date="2021-03" db="EMBL/GenBank/DDBJ databases">
        <title>Acanthopleuribacteraceae sp. M133.</title>
        <authorList>
            <person name="Wang G."/>
        </authorList>
    </citation>
    <scope>NUCLEOTIDE SEQUENCE</scope>
    <source>
        <strain evidence="3">M133</strain>
    </source>
</reference>
<dbReference type="InterPro" id="IPR023393">
    <property type="entry name" value="START-like_dom_sf"/>
</dbReference>
<evidence type="ECO:0000256" key="1">
    <source>
        <dbReference type="ARBA" id="ARBA00006817"/>
    </source>
</evidence>
<dbReference type="KEGG" id="scor:J3U87_27950"/>
<dbReference type="RefSeq" id="WP_237379071.1">
    <property type="nucleotide sequence ID" value="NZ_CP071793.1"/>
</dbReference>
<proteinExistence type="inferred from homology"/>
<feature type="domain" description="Activator of Hsp90 ATPase homologue 1/2-like C-terminal" evidence="2">
    <location>
        <begin position="27"/>
        <end position="149"/>
    </location>
</feature>
<dbReference type="AlphaFoldDB" id="A0A8A4TIX0"/>
<evidence type="ECO:0000313" key="4">
    <source>
        <dbReference type="Proteomes" id="UP000663929"/>
    </source>
</evidence>
<organism evidence="3 4">
    <name type="scientific">Sulfidibacter corallicola</name>
    <dbReference type="NCBI Taxonomy" id="2818388"/>
    <lineage>
        <taxon>Bacteria</taxon>
        <taxon>Pseudomonadati</taxon>
        <taxon>Acidobacteriota</taxon>
        <taxon>Holophagae</taxon>
        <taxon>Acanthopleuribacterales</taxon>
        <taxon>Acanthopleuribacteraceae</taxon>
        <taxon>Sulfidibacter</taxon>
    </lineage>
</organism>